<organism evidence="3 5">
    <name type="scientific">Ooceraea biroi</name>
    <name type="common">Clonal raider ant</name>
    <name type="synonym">Cerapachys biroi</name>
    <dbReference type="NCBI Taxonomy" id="2015173"/>
    <lineage>
        <taxon>Eukaryota</taxon>
        <taxon>Metazoa</taxon>
        <taxon>Ecdysozoa</taxon>
        <taxon>Arthropoda</taxon>
        <taxon>Hexapoda</taxon>
        <taxon>Insecta</taxon>
        <taxon>Pterygota</taxon>
        <taxon>Neoptera</taxon>
        <taxon>Endopterygota</taxon>
        <taxon>Hymenoptera</taxon>
        <taxon>Apocrita</taxon>
        <taxon>Aculeata</taxon>
        <taxon>Formicoidea</taxon>
        <taxon>Formicidae</taxon>
        <taxon>Dorylinae</taxon>
        <taxon>Ooceraea</taxon>
    </lineage>
</organism>
<dbReference type="InterPro" id="IPR029060">
    <property type="entry name" value="PIN-like_dom_sf"/>
</dbReference>
<evidence type="ECO:0000259" key="2">
    <source>
        <dbReference type="PROSITE" id="PS50020"/>
    </source>
</evidence>
<feature type="compositionally biased region" description="Low complexity" evidence="1">
    <location>
        <begin position="101"/>
        <end position="120"/>
    </location>
</feature>
<dbReference type="OMA" id="PWRVINE"/>
<dbReference type="GO" id="GO:0005634">
    <property type="term" value="C:nucleus"/>
    <property type="evidence" value="ECO:0007669"/>
    <property type="project" value="TreeGrafter"/>
</dbReference>
<dbReference type="SUPFAM" id="SSF88723">
    <property type="entry name" value="PIN domain-like"/>
    <property type="match status" value="1"/>
</dbReference>
<feature type="compositionally biased region" description="Basic and acidic residues" evidence="1">
    <location>
        <begin position="198"/>
        <end position="212"/>
    </location>
</feature>
<keyword evidence="5" id="KW-1185">Reference proteome</keyword>
<dbReference type="Gene3D" id="3.40.50.1010">
    <property type="entry name" value="5'-nuclease"/>
    <property type="match status" value="1"/>
</dbReference>
<name>A0A026W0P2_OOCBI</name>
<evidence type="ECO:0000256" key="1">
    <source>
        <dbReference type="SAM" id="MobiDB-lite"/>
    </source>
</evidence>
<dbReference type="InterPro" id="IPR002716">
    <property type="entry name" value="PIN_dom"/>
</dbReference>
<feature type="compositionally biased region" description="Basic and acidic residues" evidence="1">
    <location>
        <begin position="174"/>
        <end position="188"/>
    </location>
</feature>
<reference evidence="4" key="3">
    <citation type="submission" date="2018-07" db="EMBL/GenBank/DDBJ databases">
        <authorList>
            <person name="Mckenzie S.K."/>
            <person name="Kronauer D.J.C."/>
        </authorList>
    </citation>
    <scope>NUCLEOTIDE SEQUENCE</scope>
    <source>
        <strain evidence="4">Clonal line C1</strain>
    </source>
</reference>
<evidence type="ECO:0000313" key="6">
    <source>
        <dbReference type="Proteomes" id="UP000279307"/>
    </source>
</evidence>
<proteinExistence type="predicted"/>
<feature type="region of interest" description="Disordered" evidence="1">
    <location>
        <begin position="38"/>
        <end position="120"/>
    </location>
</feature>
<feature type="compositionally biased region" description="Basic and acidic residues" evidence="1">
    <location>
        <begin position="90"/>
        <end position="100"/>
    </location>
</feature>
<dbReference type="PANTHER" id="PTHR16161:SF0">
    <property type="entry name" value="TRANSCRIPTIONAL PROTEIN SWT1"/>
    <property type="match status" value="1"/>
</dbReference>
<dbReference type="SUPFAM" id="SSF51045">
    <property type="entry name" value="WW domain"/>
    <property type="match status" value="1"/>
</dbReference>
<feature type="region of interest" description="Disordered" evidence="1">
    <location>
        <begin position="141"/>
        <end position="220"/>
    </location>
</feature>
<dbReference type="InterPro" id="IPR036020">
    <property type="entry name" value="WW_dom_sf"/>
</dbReference>
<dbReference type="Proteomes" id="UP000053097">
    <property type="component" value="Unassembled WGS sequence"/>
</dbReference>
<dbReference type="EMBL" id="QOIP01000013">
    <property type="protein sequence ID" value="RLU15255.1"/>
    <property type="molecule type" value="Genomic_DNA"/>
</dbReference>
<dbReference type="OrthoDB" id="548295at2759"/>
<protein>
    <submittedName>
        <fullName evidence="3">Transcriptional protein SWT1</fullName>
    </submittedName>
</protein>
<evidence type="ECO:0000313" key="5">
    <source>
        <dbReference type="Proteomes" id="UP000053097"/>
    </source>
</evidence>
<dbReference type="Proteomes" id="UP000279307">
    <property type="component" value="Chromosome 13"/>
</dbReference>
<reference evidence="3 5" key="1">
    <citation type="journal article" date="2014" name="Curr. Biol.">
        <title>The genome of the clonal raider ant Cerapachys biroi.</title>
        <authorList>
            <person name="Oxley P.R."/>
            <person name="Ji L."/>
            <person name="Fetter-Pruneda I."/>
            <person name="McKenzie S.K."/>
            <person name="Li C."/>
            <person name="Hu H."/>
            <person name="Zhang G."/>
            <person name="Kronauer D.J."/>
        </authorList>
    </citation>
    <scope>NUCLEOTIDE SEQUENCE [LARGE SCALE GENOMIC DNA]</scope>
</reference>
<feature type="compositionally biased region" description="Basic and acidic residues" evidence="1">
    <location>
        <begin position="48"/>
        <end position="57"/>
    </location>
</feature>
<sequence length="828" mass="94887">MVKNKLPKDWIAVNSKSHPDRMYYFNVKTNQTTWIEPTLIPRASSVQNKDKGQDDRRKHNKDKARALRRVGSDTSSSSSSLHRAVAETAQAKRKEAREKSSSMSSSHRSSSTKCSDKTSSCATTFMPQMRLIYNKKLGSSESADKTVKGTAGKGDLKVTEQASTTPKTSKHPRDKHEGSKSDNTERYRNNQTQATCSSHHEKLSGTRKKEQEGNSSSLKKNLAKERMQMIRKRHNSDSVAINNIPEKTQRIDKSLSNLYDDVVNVPSSCRNIDIRLKRLQNRVLMDLAHGKDGLLKQQPKKDKDNKTKQTDNMTKDELVEQANREVFCEEMDWEPMKTEEILLEVEVARTQLSNKYYVDEVNRITRNNKELIQPGRLESQNEEALHVVVDTNVFLTNLDVIEQVRNTDRKPRPFIVIPWTVICELDLLKDRHREELKAKVRRAITFIHKHLASKHPRFIGQTHEEAVKNKKDFSLKSPDDEILQCCLQMRDLQKPVILLSYDINLCNKAMIHNIDTLEHGGSLEKTVDSTVLTEELDLTDDVFEDTKAVMKNFLSTIVTKQMSEIYGATEWKMYVIIKPPWTVVTALKCAIKHWIAAVSDSFRRQSESILKELLPAFDRAPAGGRKLRDVEHILEKCSDLLQTVNMDKHAGLMTETSSAITELKKTCRKHITDMDQKKLRDKLGFSENLEEQENRAKKAFLCFERIYSHARDICGLACDVAGLARSFNAAPLSPSSHTELEKERPEVSQKILDLTMNLNRLLRQSENSTVKYETLLNLQQSINTYFQQTFDVEPLDIYYCTKLQEDTLKCGLRQFQDINSHFCALATR</sequence>
<reference evidence="4 6" key="2">
    <citation type="journal article" date="2018" name="Genome Res.">
        <title>The genomic architecture and molecular evolution of ant odorant receptors.</title>
        <authorList>
            <person name="McKenzie S.K."/>
            <person name="Kronauer D.J.C."/>
        </authorList>
    </citation>
    <scope>NUCLEOTIDE SEQUENCE [LARGE SCALE GENOMIC DNA]</scope>
    <source>
        <strain evidence="4">Clonal line C1</strain>
    </source>
</reference>
<gene>
    <name evidence="4" type="ORF">DMN91_012249</name>
    <name evidence="3" type="ORF">X777_13270</name>
</gene>
<evidence type="ECO:0000313" key="4">
    <source>
        <dbReference type="EMBL" id="RLU15255.1"/>
    </source>
</evidence>
<evidence type="ECO:0000313" key="3">
    <source>
        <dbReference type="EMBL" id="EZA48629.1"/>
    </source>
</evidence>
<dbReference type="AlphaFoldDB" id="A0A026W0P2"/>
<dbReference type="Gene3D" id="2.20.70.10">
    <property type="match status" value="1"/>
</dbReference>
<dbReference type="InterPro" id="IPR001202">
    <property type="entry name" value="WW_dom"/>
</dbReference>
<feature type="domain" description="WW" evidence="2">
    <location>
        <begin position="4"/>
        <end position="39"/>
    </location>
</feature>
<dbReference type="PANTHER" id="PTHR16161">
    <property type="entry name" value="TRANSCRIPTIONAL PROTEIN SWT1"/>
    <property type="match status" value="1"/>
</dbReference>
<dbReference type="STRING" id="2015173.A0A026W0P2"/>
<feature type="compositionally biased region" description="Basic residues" evidence="1">
    <location>
        <begin position="58"/>
        <end position="68"/>
    </location>
</feature>
<dbReference type="SMART" id="SM00670">
    <property type="entry name" value="PINc"/>
    <property type="match status" value="1"/>
</dbReference>
<dbReference type="InterPro" id="IPR052626">
    <property type="entry name" value="SWT1_Regulator"/>
</dbReference>
<dbReference type="CDD" id="cd00201">
    <property type="entry name" value="WW"/>
    <property type="match status" value="1"/>
</dbReference>
<accession>A0A026W0P2</accession>
<dbReference type="PROSITE" id="PS50020">
    <property type="entry name" value="WW_DOMAIN_2"/>
    <property type="match status" value="1"/>
</dbReference>
<dbReference type="Pfam" id="PF13638">
    <property type="entry name" value="PIN_4"/>
    <property type="match status" value="1"/>
</dbReference>
<dbReference type="CDD" id="cd18727">
    <property type="entry name" value="PIN_Swt1-like"/>
    <property type="match status" value="1"/>
</dbReference>
<dbReference type="EMBL" id="KK107591">
    <property type="protein sequence ID" value="EZA48629.1"/>
    <property type="molecule type" value="Genomic_DNA"/>
</dbReference>
<feature type="region of interest" description="Disordered" evidence="1">
    <location>
        <begin position="294"/>
        <end position="313"/>
    </location>
</feature>